<feature type="coiled-coil region" evidence="1">
    <location>
        <begin position="278"/>
        <end position="316"/>
    </location>
</feature>
<name>A0AAF5CZL7_STRER</name>
<dbReference type="AlphaFoldDB" id="A0AAF5CZL7"/>
<keyword evidence="1" id="KW-0175">Coiled coil</keyword>
<dbReference type="GO" id="GO:0003700">
    <property type="term" value="F:DNA-binding transcription factor activity"/>
    <property type="evidence" value="ECO:0007669"/>
    <property type="project" value="InterPro"/>
</dbReference>
<dbReference type="Pfam" id="PF07716">
    <property type="entry name" value="bZIP_2"/>
    <property type="match status" value="1"/>
</dbReference>
<keyword evidence="4" id="KW-1185">Reference proteome</keyword>
<protein>
    <submittedName>
        <fullName evidence="5">BZIP domain-containing protein</fullName>
    </submittedName>
</protein>
<feature type="compositionally biased region" description="Basic and acidic residues" evidence="2">
    <location>
        <begin position="7"/>
        <end position="29"/>
    </location>
</feature>
<evidence type="ECO:0000313" key="4">
    <source>
        <dbReference type="Proteomes" id="UP000035681"/>
    </source>
</evidence>
<evidence type="ECO:0000256" key="1">
    <source>
        <dbReference type="SAM" id="Coils"/>
    </source>
</evidence>
<feature type="domain" description="BZIP" evidence="3">
    <location>
        <begin position="263"/>
        <end position="314"/>
    </location>
</feature>
<dbReference type="WBParaSite" id="TCONS_00003630.p1">
    <property type="protein sequence ID" value="TCONS_00003630.p1"/>
    <property type="gene ID" value="XLOC_000041"/>
</dbReference>
<evidence type="ECO:0000313" key="5">
    <source>
        <dbReference type="WBParaSite" id="TCONS_00003630.p1"/>
    </source>
</evidence>
<dbReference type="Proteomes" id="UP000035681">
    <property type="component" value="Unplaced"/>
</dbReference>
<feature type="coiled-coil region" evidence="1">
    <location>
        <begin position="34"/>
        <end position="61"/>
    </location>
</feature>
<proteinExistence type="predicted"/>
<accession>A0AAF5CZL7</accession>
<feature type="region of interest" description="Disordered" evidence="2">
    <location>
        <begin position="1"/>
        <end position="29"/>
    </location>
</feature>
<reference evidence="5" key="1">
    <citation type="submission" date="2024-02" db="UniProtKB">
        <authorList>
            <consortium name="WormBaseParasite"/>
        </authorList>
    </citation>
    <scope>IDENTIFICATION</scope>
</reference>
<evidence type="ECO:0000256" key="2">
    <source>
        <dbReference type="SAM" id="MobiDB-lite"/>
    </source>
</evidence>
<sequence>KYNFVSDNEKSSDSYKKRREANKAAVDKFRNKEKETKDIQNKLLEDKIKTLENQVKQYDVNRQIDINIMKNEFTKQLGELNNSWQLYFDQFASNMIYQQEQTNAQLLQLANTVDNLSRIIQNQNCNHVIGDLYYKKVQSQEDETYKLPYDSIESSPVKSVDFNFSNNMTNDDQNLPEYPLNDESCVPLNATFTTEGEVNYNGPIQIDLILPGRPPPNVIEELEDVGKKNRIIKIIMTLLYTQIFVVLNFHKRMSRNYVPDCQKDAAYYKKRFNNAASVKSFREKKKKAEEEHNKKILNLRQKIKELSENIQFLTKCYQFTINNLNYNYVNYLNNIYTSYNNEIIKQVETLNKIICDIPEIKTRQYGLKKKAKKVNCDIEINKNDNSKNQNSSYTKIILKNKCS</sequence>
<organism evidence="4 5">
    <name type="scientific">Strongyloides stercoralis</name>
    <name type="common">Threadworm</name>
    <dbReference type="NCBI Taxonomy" id="6248"/>
    <lineage>
        <taxon>Eukaryota</taxon>
        <taxon>Metazoa</taxon>
        <taxon>Ecdysozoa</taxon>
        <taxon>Nematoda</taxon>
        <taxon>Chromadorea</taxon>
        <taxon>Rhabditida</taxon>
        <taxon>Tylenchina</taxon>
        <taxon>Panagrolaimomorpha</taxon>
        <taxon>Strongyloidoidea</taxon>
        <taxon>Strongyloididae</taxon>
        <taxon>Strongyloides</taxon>
    </lineage>
</organism>
<evidence type="ECO:0000259" key="3">
    <source>
        <dbReference type="Pfam" id="PF07716"/>
    </source>
</evidence>
<dbReference type="InterPro" id="IPR004827">
    <property type="entry name" value="bZIP"/>
</dbReference>
<dbReference type="Gene3D" id="1.20.5.170">
    <property type="match status" value="1"/>
</dbReference>